<comment type="subcellular location">
    <subcellularLocation>
        <location evidence="3">Chromosome</location>
        <location evidence="3">Telomere</location>
    </subcellularLocation>
    <subcellularLocation>
        <location evidence="2">Nucleus</location>
    </subcellularLocation>
</comment>
<keyword evidence="8" id="KW-0227">DNA damage</keyword>
<evidence type="ECO:0000256" key="12">
    <source>
        <dbReference type="ARBA" id="ARBA00023204"/>
    </source>
</evidence>
<evidence type="ECO:0000256" key="2">
    <source>
        <dbReference type="ARBA" id="ARBA00004123"/>
    </source>
</evidence>
<dbReference type="GO" id="GO:0000723">
    <property type="term" value="P:telomere maintenance"/>
    <property type="evidence" value="ECO:0007669"/>
    <property type="project" value="TreeGrafter"/>
</dbReference>
<accession>A0A6P8JAD2</accession>
<keyword evidence="19" id="KW-1185">Reference proteome</keyword>
<evidence type="ECO:0000256" key="11">
    <source>
        <dbReference type="ARBA" id="ARBA00022895"/>
    </source>
</evidence>
<feature type="domain" description="DNA repair metallo-beta-lactamase" evidence="18">
    <location>
        <begin position="220"/>
        <end position="306"/>
    </location>
</feature>
<evidence type="ECO:0000313" key="20">
    <source>
        <dbReference type="RefSeq" id="XP_031573780.1"/>
    </source>
</evidence>
<evidence type="ECO:0000256" key="10">
    <source>
        <dbReference type="ARBA" id="ARBA00022839"/>
    </source>
</evidence>
<keyword evidence="12" id="KW-0234">DNA repair</keyword>
<keyword evidence="6" id="KW-0158">Chromosome</keyword>
<evidence type="ECO:0000256" key="8">
    <source>
        <dbReference type="ARBA" id="ARBA00022763"/>
    </source>
</evidence>
<keyword evidence="13" id="KW-0539">Nucleus</keyword>
<sequence length="691" mass="78769">MNGAIIPHTPNAVDFWNARETAAKNCRLFFLTHAHADHTVGLSSSWKNHKIYCSELTKRIILHKFGICKELVVGLPVDQPIVIAMDEVGKENLTVTLIDANHCPGAVLFLFQGYFGNILYTGDFRYHSMFNTHYALQHTVIDKLYLDNTYCDPKCVFPTREEATNMILDVVRKHLDFNIVFGMNTLGKEDLMAKIGLTFHKWIGVDPKRMELLKLLDLPDVFTCDIDSTSIRIVMKNEISKRNLQLWNNQHPTIAILPTALFEGETNIYQNMDNVFVIPFSDHSSFNELMTFVSEIKPKEIVPLVLRHRGAKGDPDNTRVNMAVFSSMLNKEPLGTFTIPETVLQFMGMRTTVNKVKKRTKSFGNPRRKKQKCSGVVFSDEEEEKAEISLHNPELKMPENKTYVDRKLSSSLEPVNPAINTGFTSISGSTDEVNAREKILLQDSCALENTNLKLCKPDMDLNTKGSTLEQVDIDVELTGTLKRKEDIKIELEDPPDLQNLCVMEEMNTQTCTCKREKELVPRMCNVLKQEEDIKTDDQRMNFLHDKQEKENEAKLLHYQTNKNSTVNKSSLTSKEAESTTNNSTEDLKLARKLLDAFNSGQYEDECTLVNPVYKRFESHFCEYLRTLTSKTTLEAKKDAKSKYPLPSSPRMKWDTKSEGSFASHLKMNFVLGDENDDSEEESAAGFNWFSS</sequence>
<evidence type="ECO:0000256" key="13">
    <source>
        <dbReference type="ARBA" id="ARBA00023242"/>
    </source>
</evidence>
<dbReference type="FunCoup" id="A0A6P8JAD2">
    <property type="interactions" value="1273"/>
</dbReference>
<organism evidence="19 20">
    <name type="scientific">Actinia tenebrosa</name>
    <name type="common">Australian red waratah sea anemone</name>
    <dbReference type="NCBI Taxonomy" id="6105"/>
    <lineage>
        <taxon>Eukaryota</taxon>
        <taxon>Metazoa</taxon>
        <taxon>Cnidaria</taxon>
        <taxon>Anthozoa</taxon>
        <taxon>Hexacorallia</taxon>
        <taxon>Actiniaria</taxon>
        <taxon>Actiniidae</taxon>
        <taxon>Actinia</taxon>
    </lineage>
</organism>
<dbReference type="Pfam" id="PF07522">
    <property type="entry name" value="DRMBL"/>
    <property type="match status" value="1"/>
</dbReference>
<dbReference type="SUPFAM" id="SSF56281">
    <property type="entry name" value="Metallo-hydrolase/oxidoreductase"/>
    <property type="match status" value="1"/>
</dbReference>
<keyword evidence="9" id="KW-0378">Hydrolase</keyword>
<dbReference type="GO" id="GO:0005634">
    <property type="term" value="C:nucleus"/>
    <property type="evidence" value="ECO:0007669"/>
    <property type="project" value="UniProtKB-SubCell"/>
</dbReference>
<dbReference type="OrthoDB" id="262529at2759"/>
<dbReference type="GO" id="GO:0036297">
    <property type="term" value="P:interstrand cross-link repair"/>
    <property type="evidence" value="ECO:0007669"/>
    <property type="project" value="TreeGrafter"/>
</dbReference>
<evidence type="ECO:0000256" key="7">
    <source>
        <dbReference type="ARBA" id="ARBA00022722"/>
    </source>
</evidence>
<comment type="catalytic activity">
    <reaction evidence="1">
        <text>a beta-lactam + H2O = a substituted beta-amino acid</text>
        <dbReference type="Rhea" id="RHEA:20401"/>
        <dbReference type="ChEBI" id="CHEBI:15377"/>
        <dbReference type="ChEBI" id="CHEBI:35627"/>
        <dbReference type="ChEBI" id="CHEBI:140347"/>
        <dbReference type="EC" id="3.5.2.6"/>
    </reaction>
</comment>
<comment type="similarity">
    <text evidence="4">Belongs to the DNA repair metallo-beta-lactamase (DRMBL) family.</text>
</comment>
<dbReference type="GO" id="GO:0003684">
    <property type="term" value="F:damaged DNA binding"/>
    <property type="evidence" value="ECO:0007669"/>
    <property type="project" value="TreeGrafter"/>
</dbReference>
<dbReference type="Gene3D" id="3.60.15.10">
    <property type="entry name" value="Ribonuclease Z/Hydroxyacylglutathione hydrolase-like"/>
    <property type="match status" value="1"/>
</dbReference>
<protein>
    <recommendedName>
        <fullName evidence="14">5' exonuclease Apollo</fullName>
        <ecNumber evidence="5">3.5.2.6</ecNumber>
    </recommendedName>
    <alternativeName>
        <fullName evidence="15">DNA cross-link repair 1B protein</fullName>
    </alternativeName>
    <alternativeName>
        <fullName evidence="16">SNM1 homolog B</fullName>
    </alternativeName>
</protein>
<dbReference type="Proteomes" id="UP000515163">
    <property type="component" value="Unplaced"/>
</dbReference>
<dbReference type="InterPro" id="IPR011084">
    <property type="entry name" value="DRMBL"/>
</dbReference>
<evidence type="ECO:0000256" key="17">
    <source>
        <dbReference type="SAM" id="MobiDB-lite"/>
    </source>
</evidence>
<dbReference type="KEGG" id="aten:116307645"/>
<evidence type="ECO:0000256" key="15">
    <source>
        <dbReference type="ARBA" id="ARBA00041693"/>
    </source>
</evidence>
<dbReference type="InterPro" id="IPR036866">
    <property type="entry name" value="RibonucZ/Hydroxyglut_hydro"/>
</dbReference>
<dbReference type="AlphaFoldDB" id="A0A6P8JAD2"/>
<keyword evidence="7" id="KW-0540">Nuclease</keyword>
<keyword evidence="11" id="KW-0779">Telomere</keyword>
<dbReference type="GeneID" id="116307645"/>
<dbReference type="GO" id="GO:0035312">
    <property type="term" value="F:5'-3' DNA exonuclease activity"/>
    <property type="evidence" value="ECO:0007669"/>
    <property type="project" value="TreeGrafter"/>
</dbReference>
<gene>
    <name evidence="20" type="primary">LOC116307645</name>
</gene>
<evidence type="ECO:0000313" key="19">
    <source>
        <dbReference type="Proteomes" id="UP000515163"/>
    </source>
</evidence>
<name>A0A6P8JAD2_ACTTE</name>
<evidence type="ECO:0000256" key="1">
    <source>
        <dbReference type="ARBA" id="ARBA00001526"/>
    </source>
</evidence>
<feature type="region of interest" description="Disordered" evidence="17">
    <location>
        <begin position="560"/>
        <end position="584"/>
    </location>
</feature>
<dbReference type="PANTHER" id="PTHR23240">
    <property type="entry name" value="DNA CROSS-LINK REPAIR PROTEIN PSO2/SNM1-RELATED"/>
    <property type="match status" value="1"/>
</dbReference>
<evidence type="ECO:0000256" key="16">
    <source>
        <dbReference type="ARBA" id="ARBA00042738"/>
    </source>
</evidence>
<reference evidence="20" key="1">
    <citation type="submission" date="2025-08" db="UniProtKB">
        <authorList>
            <consortium name="RefSeq"/>
        </authorList>
    </citation>
    <scope>IDENTIFICATION</scope>
    <source>
        <tissue evidence="20">Tentacle</tissue>
    </source>
</reference>
<evidence type="ECO:0000259" key="18">
    <source>
        <dbReference type="Pfam" id="PF07522"/>
    </source>
</evidence>
<keyword evidence="10" id="KW-0269">Exonuclease</keyword>
<dbReference type="FunFam" id="3.40.50.12650:FF:000003">
    <property type="entry name" value="DNA cross-link repair 1B"/>
    <property type="match status" value="1"/>
</dbReference>
<evidence type="ECO:0000256" key="5">
    <source>
        <dbReference type="ARBA" id="ARBA00012865"/>
    </source>
</evidence>
<proteinExistence type="inferred from homology"/>
<evidence type="ECO:0000256" key="6">
    <source>
        <dbReference type="ARBA" id="ARBA00022454"/>
    </source>
</evidence>
<dbReference type="GO" id="GO:0000781">
    <property type="term" value="C:chromosome, telomeric region"/>
    <property type="evidence" value="ECO:0007669"/>
    <property type="project" value="UniProtKB-SubCell"/>
</dbReference>
<evidence type="ECO:0000256" key="14">
    <source>
        <dbReference type="ARBA" id="ARBA00039555"/>
    </source>
</evidence>
<dbReference type="PANTHER" id="PTHR23240:SF26">
    <property type="entry name" value="5' EXONUCLEASE APOLLO"/>
    <property type="match status" value="1"/>
</dbReference>
<evidence type="ECO:0000256" key="9">
    <source>
        <dbReference type="ARBA" id="ARBA00022801"/>
    </source>
</evidence>
<evidence type="ECO:0000256" key="3">
    <source>
        <dbReference type="ARBA" id="ARBA00004574"/>
    </source>
</evidence>
<dbReference type="InParanoid" id="A0A6P8JAD2"/>
<dbReference type="GO" id="GO:0006303">
    <property type="term" value="P:double-strand break repair via nonhomologous end joining"/>
    <property type="evidence" value="ECO:0007669"/>
    <property type="project" value="TreeGrafter"/>
</dbReference>
<evidence type="ECO:0000256" key="4">
    <source>
        <dbReference type="ARBA" id="ARBA00010304"/>
    </source>
</evidence>
<dbReference type="Gene3D" id="3.40.50.12650">
    <property type="match status" value="1"/>
</dbReference>
<dbReference type="RefSeq" id="XP_031573780.1">
    <property type="nucleotide sequence ID" value="XM_031717920.1"/>
</dbReference>
<dbReference type="EC" id="3.5.2.6" evidence="5"/>
<dbReference type="CDD" id="cd16273">
    <property type="entry name" value="SNM1A-1C-like_MBL-fold"/>
    <property type="match status" value="1"/>
</dbReference>
<dbReference type="GO" id="GO:0008800">
    <property type="term" value="F:beta-lactamase activity"/>
    <property type="evidence" value="ECO:0007669"/>
    <property type="project" value="UniProtKB-EC"/>
</dbReference>